<feature type="domain" description="NADPH-dependent FMN reductase-like" evidence="1">
    <location>
        <begin position="7"/>
        <end position="154"/>
    </location>
</feature>
<dbReference type="EMBL" id="CP034550">
    <property type="protein sequence ID" value="QFZ21453.1"/>
    <property type="molecule type" value="Genomic_DNA"/>
</dbReference>
<gene>
    <name evidence="2" type="ORF">EKG83_32330</name>
</gene>
<dbReference type="KEGG" id="ssyi:EKG83_32330"/>
<dbReference type="GO" id="GO:0010181">
    <property type="term" value="F:FMN binding"/>
    <property type="evidence" value="ECO:0007669"/>
    <property type="project" value="TreeGrafter"/>
</dbReference>
<evidence type="ECO:0000259" key="1">
    <source>
        <dbReference type="Pfam" id="PF03358"/>
    </source>
</evidence>
<dbReference type="InterPro" id="IPR050712">
    <property type="entry name" value="NAD(P)H-dep_reductase"/>
</dbReference>
<evidence type="ECO:0000313" key="3">
    <source>
        <dbReference type="Proteomes" id="UP000325787"/>
    </source>
</evidence>
<keyword evidence="3" id="KW-1185">Reference proteome</keyword>
<dbReference type="InterPro" id="IPR029039">
    <property type="entry name" value="Flavoprotein-like_sf"/>
</dbReference>
<dbReference type="GO" id="GO:0005829">
    <property type="term" value="C:cytosol"/>
    <property type="evidence" value="ECO:0007669"/>
    <property type="project" value="TreeGrafter"/>
</dbReference>
<name>A0A5Q0H651_SACSY</name>
<dbReference type="Pfam" id="PF03358">
    <property type="entry name" value="FMN_red"/>
    <property type="match status" value="1"/>
</dbReference>
<organism evidence="2 3">
    <name type="scientific">Saccharothrix syringae</name>
    <name type="common">Nocardiopsis syringae</name>
    <dbReference type="NCBI Taxonomy" id="103733"/>
    <lineage>
        <taxon>Bacteria</taxon>
        <taxon>Bacillati</taxon>
        <taxon>Actinomycetota</taxon>
        <taxon>Actinomycetes</taxon>
        <taxon>Pseudonocardiales</taxon>
        <taxon>Pseudonocardiaceae</taxon>
        <taxon>Saccharothrix</taxon>
    </lineage>
</organism>
<dbReference type="Proteomes" id="UP000325787">
    <property type="component" value="Chromosome"/>
</dbReference>
<evidence type="ECO:0000313" key="2">
    <source>
        <dbReference type="EMBL" id="QFZ21453.1"/>
    </source>
</evidence>
<dbReference type="AlphaFoldDB" id="A0A5Q0H651"/>
<dbReference type="SUPFAM" id="SSF52218">
    <property type="entry name" value="Flavoproteins"/>
    <property type="match status" value="1"/>
</dbReference>
<dbReference type="RefSeq" id="WP_033434864.1">
    <property type="nucleotide sequence ID" value="NZ_CP034550.1"/>
</dbReference>
<dbReference type="OrthoDB" id="9812295at2"/>
<dbReference type="PANTHER" id="PTHR30543">
    <property type="entry name" value="CHROMATE REDUCTASE"/>
    <property type="match status" value="1"/>
</dbReference>
<proteinExistence type="predicted"/>
<dbReference type="InterPro" id="IPR005025">
    <property type="entry name" value="FMN_Rdtase-like_dom"/>
</dbReference>
<accession>A0A5Q0H651</accession>
<sequence length="200" mass="21915">MSTPTLKLAVILGSVREGRRGPVVGRWFRQQAEQHGQFDVDYIDLAEVPLPLALPALPPLMGEPERPEGLAAVTGKLAAADAFVIVTPEYNHSYPASIKTLVDWHFTQWRAKPVAFVSYGGIGAGLRSVEHLRAVFAELHAVTVRDSVCFPQYWELFDAEGQPRDAEGANGAAKVMLDQLAWWGSALHLARETSPYPQGD</sequence>
<dbReference type="PANTHER" id="PTHR30543:SF21">
    <property type="entry name" value="NAD(P)H-DEPENDENT FMN REDUCTASE LOT6"/>
    <property type="match status" value="1"/>
</dbReference>
<reference evidence="3" key="1">
    <citation type="journal article" date="2021" name="Curr. Microbiol.">
        <title>Complete genome of nocamycin-producing strain Saccharothrix syringae NRRL B-16468 reveals the biosynthetic potential for secondary metabolites.</title>
        <authorList>
            <person name="Mo X."/>
            <person name="Yang S."/>
        </authorList>
    </citation>
    <scope>NUCLEOTIDE SEQUENCE [LARGE SCALE GENOMIC DNA]</scope>
    <source>
        <strain evidence="3">ATCC 51364 / DSM 43886 / JCM 6844 / KCTC 9398 / NBRC 14523 / NRRL B-16468 / INA 2240</strain>
    </source>
</reference>
<dbReference type="GO" id="GO:0016491">
    <property type="term" value="F:oxidoreductase activity"/>
    <property type="evidence" value="ECO:0007669"/>
    <property type="project" value="InterPro"/>
</dbReference>
<dbReference type="Gene3D" id="3.40.50.360">
    <property type="match status" value="1"/>
</dbReference>
<protein>
    <submittedName>
        <fullName evidence="2">NADPH-dependent oxidoreductase</fullName>
    </submittedName>
</protein>